<evidence type="ECO:0000313" key="3">
    <source>
        <dbReference type="EMBL" id="CAL5139304.1"/>
    </source>
</evidence>
<dbReference type="GO" id="GO:0005509">
    <property type="term" value="F:calcium ion binding"/>
    <property type="evidence" value="ECO:0007669"/>
    <property type="project" value="InterPro"/>
</dbReference>
<comment type="caution">
    <text evidence="3">The sequence shown here is derived from an EMBL/GenBank/DDBJ whole genome shotgun (WGS) entry which is preliminary data.</text>
</comment>
<dbReference type="PANTHER" id="PTHR23048">
    <property type="entry name" value="MYOSIN LIGHT CHAIN 1, 3"/>
    <property type="match status" value="1"/>
</dbReference>
<evidence type="ECO:0000313" key="4">
    <source>
        <dbReference type="Proteomes" id="UP001497525"/>
    </source>
</evidence>
<evidence type="ECO:0000259" key="2">
    <source>
        <dbReference type="PROSITE" id="PS50222"/>
    </source>
</evidence>
<protein>
    <recommendedName>
        <fullName evidence="2">EF-hand domain-containing protein</fullName>
    </recommendedName>
</protein>
<sequence>MKELGADEREQVRKCFHYFDSTRTGSLPLEQLGNALRYLKLIPTEAEIAELKRQFVEKLGGVISLKIFTQVVASLSFSDSLESRTWAAFTTFDKELKGNIPSSTLKYILTELGREPIPEAEADKLINKYQNPKQMIEYSFLIKELLK</sequence>
<dbReference type="InterPro" id="IPR011992">
    <property type="entry name" value="EF-hand-dom_pair"/>
</dbReference>
<reference evidence="3" key="1">
    <citation type="submission" date="2024-06" db="EMBL/GenBank/DDBJ databases">
        <authorList>
            <person name="Liu X."/>
            <person name="Lenzi L."/>
            <person name="Haldenby T S."/>
            <person name="Uol C."/>
        </authorList>
    </citation>
    <scope>NUCLEOTIDE SEQUENCE</scope>
</reference>
<dbReference type="GO" id="GO:0016460">
    <property type="term" value="C:myosin II complex"/>
    <property type="evidence" value="ECO:0007669"/>
    <property type="project" value="TreeGrafter"/>
</dbReference>
<proteinExistence type="predicted"/>
<dbReference type="Gene3D" id="1.10.238.10">
    <property type="entry name" value="EF-hand"/>
    <property type="match status" value="1"/>
</dbReference>
<feature type="domain" description="EF-hand" evidence="2">
    <location>
        <begin position="7"/>
        <end position="42"/>
    </location>
</feature>
<organism evidence="3 4">
    <name type="scientific">Calicophoron daubneyi</name>
    <name type="common">Rumen fluke</name>
    <name type="synonym">Paramphistomum daubneyi</name>
    <dbReference type="NCBI Taxonomy" id="300641"/>
    <lineage>
        <taxon>Eukaryota</taxon>
        <taxon>Metazoa</taxon>
        <taxon>Spiralia</taxon>
        <taxon>Lophotrochozoa</taxon>
        <taxon>Platyhelminthes</taxon>
        <taxon>Trematoda</taxon>
        <taxon>Digenea</taxon>
        <taxon>Plagiorchiida</taxon>
        <taxon>Pronocephalata</taxon>
        <taxon>Paramphistomoidea</taxon>
        <taxon>Paramphistomidae</taxon>
        <taxon>Calicophoron</taxon>
    </lineage>
</organism>
<dbReference type="EMBL" id="CAXLJL010000600">
    <property type="protein sequence ID" value="CAL5139304.1"/>
    <property type="molecule type" value="Genomic_DNA"/>
</dbReference>
<dbReference type="InterPro" id="IPR002048">
    <property type="entry name" value="EF_hand_dom"/>
</dbReference>
<dbReference type="Proteomes" id="UP001497525">
    <property type="component" value="Unassembled WGS sequence"/>
</dbReference>
<dbReference type="AlphaFoldDB" id="A0AAV2TST1"/>
<dbReference type="PROSITE" id="PS50222">
    <property type="entry name" value="EF_HAND_2"/>
    <property type="match status" value="1"/>
</dbReference>
<gene>
    <name evidence="3" type="ORF">CDAUBV1_LOCUS14333</name>
</gene>
<dbReference type="InterPro" id="IPR050230">
    <property type="entry name" value="CALM/Myosin/TropC-like"/>
</dbReference>
<dbReference type="SUPFAM" id="SSF47473">
    <property type="entry name" value="EF-hand"/>
    <property type="match status" value="1"/>
</dbReference>
<evidence type="ECO:0000256" key="1">
    <source>
        <dbReference type="ARBA" id="ARBA00022737"/>
    </source>
</evidence>
<name>A0AAV2TST1_CALDB</name>
<accession>A0AAV2TST1</accession>
<keyword evidence="1" id="KW-0677">Repeat</keyword>
<dbReference type="PANTHER" id="PTHR23048:SF0">
    <property type="entry name" value="CALMODULIN LIKE 3"/>
    <property type="match status" value="1"/>
</dbReference>